<name>A0A1F7F5F8_UNCRA</name>
<evidence type="ECO:0000256" key="1">
    <source>
        <dbReference type="ARBA" id="ARBA00004365"/>
    </source>
</evidence>
<evidence type="ECO:0000256" key="2">
    <source>
        <dbReference type="ARBA" id="ARBA00004613"/>
    </source>
</evidence>
<evidence type="ECO:0000313" key="10">
    <source>
        <dbReference type="EMBL" id="OGK01905.1"/>
    </source>
</evidence>
<dbReference type="InterPro" id="IPR053927">
    <property type="entry name" value="FlgK_helical"/>
</dbReference>
<evidence type="ECO:0000259" key="9">
    <source>
        <dbReference type="Pfam" id="PF22638"/>
    </source>
</evidence>
<dbReference type="GO" id="GO:0005576">
    <property type="term" value="C:extracellular region"/>
    <property type="evidence" value="ECO:0007669"/>
    <property type="project" value="UniProtKB-SubCell"/>
</dbReference>
<evidence type="ECO:0000259" key="7">
    <source>
        <dbReference type="Pfam" id="PF00460"/>
    </source>
</evidence>
<dbReference type="Pfam" id="PF00460">
    <property type="entry name" value="Flg_bb_rod"/>
    <property type="match status" value="1"/>
</dbReference>
<evidence type="ECO:0000256" key="4">
    <source>
        <dbReference type="ARBA" id="ARBA00016244"/>
    </source>
</evidence>
<dbReference type="Proteomes" id="UP000179243">
    <property type="component" value="Unassembled WGS sequence"/>
</dbReference>
<organism evidence="10 11">
    <name type="scientific">Candidatus Raymondbacteria bacterium RIFOXYD12_FULL_49_13</name>
    <dbReference type="NCBI Taxonomy" id="1817890"/>
    <lineage>
        <taxon>Bacteria</taxon>
        <taxon>Raymondiibacteriota</taxon>
    </lineage>
</organism>
<comment type="subcellular location">
    <subcellularLocation>
        <location evidence="1">Bacterial flagellum</location>
    </subcellularLocation>
    <subcellularLocation>
        <location evidence="2">Secreted</location>
    </subcellularLocation>
</comment>
<dbReference type="InterPro" id="IPR002371">
    <property type="entry name" value="FlgK"/>
</dbReference>
<dbReference type="GO" id="GO:0005198">
    <property type="term" value="F:structural molecule activity"/>
    <property type="evidence" value="ECO:0007669"/>
    <property type="project" value="InterPro"/>
</dbReference>
<feature type="domain" description="Flagellar hook-associated protein FlgK helical" evidence="9">
    <location>
        <begin position="94"/>
        <end position="329"/>
    </location>
</feature>
<dbReference type="AlphaFoldDB" id="A0A1F7F5F8"/>
<keyword evidence="10" id="KW-0966">Cell projection</keyword>
<evidence type="ECO:0000259" key="8">
    <source>
        <dbReference type="Pfam" id="PF06429"/>
    </source>
</evidence>
<proteinExistence type="inferred from homology"/>
<dbReference type="InterPro" id="IPR010930">
    <property type="entry name" value="Flg_bb/hook_C_dom"/>
</dbReference>
<keyword evidence="5" id="KW-0964">Secreted</keyword>
<evidence type="ECO:0000256" key="3">
    <source>
        <dbReference type="ARBA" id="ARBA00009677"/>
    </source>
</evidence>
<dbReference type="EMBL" id="MFYX01000116">
    <property type="protein sequence ID" value="OGK01905.1"/>
    <property type="molecule type" value="Genomic_DNA"/>
</dbReference>
<dbReference type="NCBIfam" id="TIGR02492">
    <property type="entry name" value="flgK_ends"/>
    <property type="match status" value="1"/>
</dbReference>
<dbReference type="Pfam" id="PF06429">
    <property type="entry name" value="Flg_bbr_C"/>
    <property type="match status" value="1"/>
</dbReference>
<dbReference type="PRINTS" id="PR01005">
    <property type="entry name" value="FLGHOOKAP1"/>
</dbReference>
<dbReference type="PANTHER" id="PTHR30033">
    <property type="entry name" value="FLAGELLAR HOOK-ASSOCIATED PROTEIN 1"/>
    <property type="match status" value="1"/>
</dbReference>
<accession>A0A1F7F5F8</accession>
<dbReference type="GO" id="GO:0044780">
    <property type="term" value="P:bacterial-type flagellum assembly"/>
    <property type="evidence" value="ECO:0007669"/>
    <property type="project" value="InterPro"/>
</dbReference>
<evidence type="ECO:0000313" key="11">
    <source>
        <dbReference type="Proteomes" id="UP000179243"/>
    </source>
</evidence>
<dbReference type="SUPFAM" id="SSF64518">
    <property type="entry name" value="Phase 1 flagellin"/>
    <property type="match status" value="1"/>
</dbReference>
<evidence type="ECO:0000256" key="5">
    <source>
        <dbReference type="ARBA" id="ARBA00022525"/>
    </source>
</evidence>
<comment type="similarity">
    <text evidence="3">Belongs to the flagella basal body rod proteins family.</text>
</comment>
<dbReference type="Pfam" id="PF22638">
    <property type="entry name" value="FlgK_D1"/>
    <property type="match status" value="1"/>
</dbReference>
<gene>
    <name evidence="10" type="ORF">A2519_05535</name>
</gene>
<keyword evidence="10" id="KW-0969">Cilium</keyword>
<evidence type="ECO:0000256" key="6">
    <source>
        <dbReference type="ARBA" id="ARBA00023143"/>
    </source>
</evidence>
<sequence>MGLIEAMNTGVRGLAASQLALDITSQNISNANTEGYSRKRLTLESAYRADPQFGQMGFGVEITNVTRIRDFFIDQQINNQNSQWAYYNELNSTLTRVENIFGEPSDTALSTVLDKFWDAWGDLANNPDSIAARDVVKATTQVLVDTMHNISGEIRSLRDDKNDNITVTVNQINSYLKQIYELNREISLSETGSGKIANDSRDARDLAVKNLSELINVTTEDNGDGSISVLTNGNMLVSRSGYTPLETTTVSYTRPDGSSYSDLGVRYSTTKDPYIPWSGKLKGILESRDEVIPYYEDKLDEIANTLVEQVNTLHRQGYTLNGTAGIDFFAVNSHDEQTVRHTEQVKSYTFAYTSLGMPFIQNLGTPYIESGSMAVTDSLGNAYTEGVDYTIDYTSGTITLLPAGAFSAFAPGTEPNVVLAYNYEVQRGLQSVQQTYASNIELSAAIIQDVKNIAAAEGQTNRKYADVFTDTVGPGVWQYIHRAPGPDNTLGTADDTREQASLVQGTVKIKVGNTTLRENLDYIIDYSSGRFSLLNGTYAGANFQVEYSASVYGSDGRTDNKNAVAIAALRYKDLMATDVAGMPTASINMFYSAFIGEMGIHKNEATANTESRKFLLEQFEARQAEIAGVSLDEELANLVKYQHTYQASARVISTVDKMLDILMNL</sequence>
<dbReference type="GO" id="GO:0009424">
    <property type="term" value="C:bacterial-type flagellum hook"/>
    <property type="evidence" value="ECO:0007669"/>
    <property type="project" value="InterPro"/>
</dbReference>
<keyword evidence="10" id="KW-0282">Flagellum</keyword>
<feature type="domain" description="Flagellar basal-body/hook protein C-terminal" evidence="8">
    <location>
        <begin position="625"/>
        <end position="665"/>
    </location>
</feature>
<protein>
    <recommendedName>
        <fullName evidence="4">Flagellar hook-associated protein 1</fullName>
    </recommendedName>
</protein>
<dbReference type="InterPro" id="IPR001444">
    <property type="entry name" value="Flag_bb_rod_N"/>
</dbReference>
<reference evidence="10 11" key="1">
    <citation type="journal article" date="2016" name="Nat. Commun.">
        <title>Thousands of microbial genomes shed light on interconnected biogeochemical processes in an aquifer system.</title>
        <authorList>
            <person name="Anantharaman K."/>
            <person name="Brown C.T."/>
            <person name="Hug L.A."/>
            <person name="Sharon I."/>
            <person name="Castelle C.J."/>
            <person name="Probst A.J."/>
            <person name="Thomas B.C."/>
            <person name="Singh A."/>
            <person name="Wilkins M.J."/>
            <person name="Karaoz U."/>
            <person name="Brodie E.L."/>
            <person name="Williams K.H."/>
            <person name="Hubbard S.S."/>
            <person name="Banfield J.F."/>
        </authorList>
    </citation>
    <scope>NUCLEOTIDE SEQUENCE [LARGE SCALE GENOMIC DNA]</scope>
</reference>
<dbReference type="PANTHER" id="PTHR30033:SF1">
    <property type="entry name" value="FLAGELLAR HOOK-ASSOCIATED PROTEIN 1"/>
    <property type="match status" value="1"/>
</dbReference>
<comment type="caution">
    <text evidence="10">The sequence shown here is derived from an EMBL/GenBank/DDBJ whole genome shotgun (WGS) entry which is preliminary data.</text>
</comment>
<feature type="domain" description="Flagellar basal body rod protein N-terminal" evidence="7">
    <location>
        <begin position="7"/>
        <end position="36"/>
    </location>
</feature>
<keyword evidence="6" id="KW-0975">Bacterial flagellum</keyword>